<protein>
    <recommendedName>
        <fullName evidence="7">Rhodopsin domain-containing protein</fullName>
    </recommendedName>
</protein>
<dbReference type="InterPro" id="IPR052337">
    <property type="entry name" value="SAT4-like"/>
</dbReference>
<dbReference type="EMBL" id="NIDN02000120">
    <property type="protein sequence ID" value="RLL96184.1"/>
    <property type="molecule type" value="Genomic_DNA"/>
</dbReference>
<feature type="domain" description="Rhodopsin" evidence="7">
    <location>
        <begin position="28"/>
        <end position="264"/>
    </location>
</feature>
<dbReference type="GO" id="GO:0016020">
    <property type="term" value="C:membrane"/>
    <property type="evidence" value="ECO:0007669"/>
    <property type="project" value="UniProtKB-SubCell"/>
</dbReference>
<dbReference type="InterPro" id="IPR049326">
    <property type="entry name" value="Rhodopsin_dom_fungi"/>
</dbReference>
<feature type="transmembrane region" description="Helical" evidence="6">
    <location>
        <begin position="87"/>
        <end position="109"/>
    </location>
</feature>
<evidence type="ECO:0000256" key="1">
    <source>
        <dbReference type="ARBA" id="ARBA00004141"/>
    </source>
</evidence>
<dbReference type="STRING" id="1245748.A0A229XBB0"/>
<accession>A0A229XBB0</accession>
<comment type="caution">
    <text evidence="8">The sequence shown here is derived from an EMBL/GenBank/DDBJ whole genome shotgun (WGS) entry which is preliminary data.</text>
</comment>
<dbReference type="PANTHER" id="PTHR33048:SF132">
    <property type="entry name" value="MEMBRANE PROTEIN, PUTATIVE (AFU_ORTHOLOGUE AFUA_6G07820)-RELATED"/>
    <property type="match status" value="1"/>
</dbReference>
<feature type="transmembrane region" description="Helical" evidence="6">
    <location>
        <begin position="121"/>
        <end position="144"/>
    </location>
</feature>
<evidence type="ECO:0000313" key="9">
    <source>
        <dbReference type="Proteomes" id="UP000215289"/>
    </source>
</evidence>
<organism evidence="8 9">
    <name type="scientific">Aspergillus turcosus</name>
    <dbReference type="NCBI Taxonomy" id="1245748"/>
    <lineage>
        <taxon>Eukaryota</taxon>
        <taxon>Fungi</taxon>
        <taxon>Dikarya</taxon>
        <taxon>Ascomycota</taxon>
        <taxon>Pezizomycotina</taxon>
        <taxon>Eurotiomycetes</taxon>
        <taxon>Eurotiomycetidae</taxon>
        <taxon>Eurotiales</taxon>
        <taxon>Aspergillaceae</taxon>
        <taxon>Aspergillus</taxon>
        <taxon>Aspergillus subgen. Fumigati</taxon>
    </lineage>
</organism>
<feature type="transmembrane region" description="Helical" evidence="6">
    <location>
        <begin position="200"/>
        <end position="220"/>
    </location>
</feature>
<keyword evidence="9" id="KW-1185">Reference proteome</keyword>
<dbReference type="PANTHER" id="PTHR33048">
    <property type="entry name" value="PTH11-LIKE INTEGRAL MEMBRANE PROTEIN (AFU_ORTHOLOGUE AFUA_5G11245)"/>
    <property type="match status" value="1"/>
</dbReference>
<proteinExistence type="inferred from homology"/>
<keyword evidence="2 6" id="KW-0812">Transmembrane</keyword>
<comment type="similarity">
    <text evidence="5">Belongs to the SAT4 family.</text>
</comment>
<comment type="subcellular location">
    <subcellularLocation>
        <location evidence="1">Membrane</location>
        <topology evidence="1">Multi-pass membrane protein</topology>
    </subcellularLocation>
</comment>
<dbReference type="AlphaFoldDB" id="A0A229XBB0"/>
<evidence type="ECO:0000256" key="3">
    <source>
        <dbReference type="ARBA" id="ARBA00022989"/>
    </source>
</evidence>
<name>A0A229XBB0_9EURO</name>
<evidence type="ECO:0000259" key="7">
    <source>
        <dbReference type="Pfam" id="PF20684"/>
    </source>
</evidence>
<sequence length="359" mass="40212">MTFGTERGRQALHIDIAFTTLATVFTIVRIYTRAFIVRQMGADDWAIIVALAFSWAFFGLFVGEVKYGMGEHQAQIPPDILIKQMKYFWVSIPLYQASLLTTKASILLQYKRVFSTPGMRFACWCLIGFLAIYGSWTFITAWFTCVPVQKFWLPDTPGFCFNKTALWFSNAGIHILTDILILIYPMPVLKNLQLPRRQKYALMAVFALGSFVLVTTLLRLNSLLVISNSSDPTYDNVGAATWSAIECNTAIICACLPGIRALVSKLLPRFLSSYKSRSHTHTYTRTPRSRVTQFSNFQASVAGHQPNYHMQSISHGAAGIHDKASGSDEGTSNKIKVTTIVMQESTNMQEDASSVRQLL</sequence>
<dbReference type="Proteomes" id="UP000215289">
    <property type="component" value="Unassembled WGS sequence"/>
</dbReference>
<dbReference type="OrthoDB" id="444631at2759"/>
<evidence type="ECO:0000256" key="6">
    <source>
        <dbReference type="SAM" id="Phobius"/>
    </source>
</evidence>
<evidence type="ECO:0000256" key="4">
    <source>
        <dbReference type="ARBA" id="ARBA00023136"/>
    </source>
</evidence>
<feature type="transmembrane region" description="Helical" evidence="6">
    <location>
        <begin position="164"/>
        <end position="188"/>
    </location>
</feature>
<keyword evidence="3 6" id="KW-1133">Transmembrane helix</keyword>
<gene>
    <name evidence="8" type="ORF">CFD26_103769</name>
</gene>
<keyword evidence="4 6" id="KW-0472">Membrane</keyword>
<evidence type="ECO:0000256" key="5">
    <source>
        <dbReference type="ARBA" id="ARBA00038359"/>
    </source>
</evidence>
<feature type="transmembrane region" description="Helical" evidence="6">
    <location>
        <begin position="44"/>
        <end position="62"/>
    </location>
</feature>
<dbReference type="Pfam" id="PF20684">
    <property type="entry name" value="Fung_rhodopsin"/>
    <property type="match status" value="1"/>
</dbReference>
<feature type="transmembrane region" description="Helical" evidence="6">
    <location>
        <begin position="12"/>
        <end position="32"/>
    </location>
</feature>
<evidence type="ECO:0000256" key="2">
    <source>
        <dbReference type="ARBA" id="ARBA00022692"/>
    </source>
</evidence>
<feature type="transmembrane region" description="Helical" evidence="6">
    <location>
        <begin position="240"/>
        <end position="263"/>
    </location>
</feature>
<reference evidence="8 9" key="1">
    <citation type="submission" date="2018-08" db="EMBL/GenBank/DDBJ databases">
        <title>Draft genome sequences of two Aspergillus turcosus clinical strains isolated from bronchoalveolar lavage fluid: one azole-susceptible and the other azole-resistant.</title>
        <authorList>
            <person name="Parent-Michaud M."/>
            <person name="Dufresne P.J."/>
            <person name="Fournier E."/>
            <person name="Martineau C."/>
            <person name="Moreira S."/>
            <person name="Perkins V."/>
            <person name="De Repentigny L."/>
            <person name="Dufresne S.F."/>
        </authorList>
    </citation>
    <scope>NUCLEOTIDE SEQUENCE [LARGE SCALE GENOMIC DNA]</scope>
    <source>
        <strain evidence="8">HMR AF 1038</strain>
    </source>
</reference>
<evidence type="ECO:0000313" key="8">
    <source>
        <dbReference type="EMBL" id="RLL96184.1"/>
    </source>
</evidence>